<gene>
    <name evidence="2" type="ORF">M5X12_01030</name>
</gene>
<evidence type="ECO:0000256" key="1">
    <source>
        <dbReference type="SAM" id="SignalP"/>
    </source>
</evidence>
<feature type="signal peptide" evidence="1">
    <location>
        <begin position="1"/>
        <end position="27"/>
    </location>
</feature>
<reference evidence="2 3" key="1">
    <citation type="submission" date="2022-05" db="EMBL/GenBank/DDBJ databases">
        <title>Genome Sequencing of Bee-Associated Microbes.</title>
        <authorList>
            <person name="Dunlap C."/>
        </authorList>
    </citation>
    <scope>NUCLEOTIDE SEQUENCE [LARGE SCALE GENOMIC DNA]</scope>
    <source>
        <strain evidence="2 3">NRRL B-04010</strain>
    </source>
</reference>
<feature type="chain" id="PRO_5047294571" evidence="1">
    <location>
        <begin position="28"/>
        <end position="365"/>
    </location>
</feature>
<dbReference type="EMBL" id="JAMDNP010000002">
    <property type="protein sequence ID" value="MCY9759147.1"/>
    <property type="molecule type" value="Genomic_DNA"/>
</dbReference>
<comment type="caution">
    <text evidence="2">The sequence shown here is derived from an EMBL/GenBank/DDBJ whole genome shotgun (WGS) entry which is preliminary data.</text>
</comment>
<dbReference type="RefSeq" id="WP_268598301.1">
    <property type="nucleotide sequence ID" value="NZ_JAMDNL010000064.1"/>
</dbReference>
<accession>A0ABT4GRS9</accession>
<protein>
    <submittedName>
        <fullName evidence="2">Uncharacterized protein</fullName>
    </submittedName>
</protein>
<keyword evidence="3" id="KW-1185">Reference proteome</keyword>
<sequence length="365" mass="40260">MKMKVKNIVSIATSVVLLFSLVTPTFAERDAQAEKVNNYVIGSDALSFLEAHNVDVTPFEKTNASSEIMSSLADPTEGISKTALYNESILSLEQEAAANNFTDDQIQKYVKGMVDTTPTIINTPNTTVFNASIVSPPPYSVNRPLDDGLGYEVTSDSAGYNMTTAYAIIPSMGGFANVDKTSGYMFWSTHNPSGNFYMDMGIWYGYGNGGYGWRGVYNTNDPSWPQLATTGIIPELVPGKEVYMKNFIRSDGYAELVVIDANNFSNVLADFYFYVGDRGIYPSNANFTRQITLCQTDKNFSNGAYMNNAQFSQAYLYNSNGYARVSPYNTTTDRGVFGTNSTNVSKVTVNSYTQWDSESVNIRFN</sequence>
<evidence type="ECO:0000313" key="3">
    <source>
        <dbReference type="Proteomes" id="UP001527181"/>
    </source>
</evidence>
<proteinExistence type="predicted"/>
<dbReference type="Proteomes" id="UP001527181">
    <property type="component" value="Unassembled WGS sequence"/>
</dbReference>
<name>A0ABT4GRS9_PAEAL</name>
<organism evidence="2 3">
    <name type="scientific">Paenibacillus alvei</name>
    <name type="common">Bacillus alvei</name>
    <dbReference type="NCBI Taxonomy" id="44250"/>
    <lineage>
        <taxon>Bacteria</taxon>
        <taxon>Bacillati</taxon>
        <taxon>Bacillota</taxon>
        <taxon>Bacilli</taxon>
        <taxon>Bacillales</taxon>
        <taxon>Paenibacillaceae</taxon>
        <taxon>Paenibacillus</taxon>
    </lineage>
</organism>
<evidence type="ECO:0000313" key="2">
    <source>
        <dbReference type="EMBL" id="MCY9759147.1"/>
    </source>
</evidence>
<keyword evidence="1" id="KW-0732">Signal</keyword>